<dbReference type="InterPro" id="IPR040582">
    <property type="entry name" value="OB_MalK-like"/>
</dbReference>
<dbReference type="PANTHER" id="PTHR43875">
    <property type="entry name" value="MALTODEXTRIN IMPORT ATP-BINDING PROTEIN MSMX"/>
    <property type="match status" value="1"/>
</dbReference>
<keyword evidence="4 8" id="KW-0067">ATP-binding</keyword>
<name>A0A6J4UCW7_9BACT</name>
<gene>
    <name evidence="8" type="ORF">AVDCRST_MAG59-1123</name>
</gene>
<dbReference type="SUPFAM" id="SSF52540">
    <property type="entry name" value="P-loop containing nucleoside triphosphate hydrolases"/>
    <property type="match status" value="1"/>
</dbReference>
<protein>
    <submittedName>
        <fullName evidence="8">Maltose/maltodextrin transport ATP-binding protein MalK</fullName>
        <ecNumber evidence="8">3.6.3.19</ecNumber>
    </submittedName>
</protein>
<dbReference type="InterPro" id="IPR027417">
    <property type="entry name" value="P-loop_NTPase"/>
</dbReference>
<keyword evidence="3" id="KW-0547">Nucleotide-binding</keyword>
<dbReference type="InterPro" id="IPR003439">
    <property type="entry name" value="ABC_transporter-like_ATP-bd"/>
</dbReference>
<evidence type="ECO:0000256" key="1">
    <source>
        <dbReference type="ARBA" id="ARBA00022448"/>
    </source>
</evidence>
<keyword evidence="5" id="KW-1278">Translocase</keyword>
<dbReference type="GO" id="GO:0055052">
    <property type="term" value="C:ATP-binding cassette (ABC) transporter complex, substrate-binding subunit-containing"/>
    <property type="evidence" value="ECO:0007669"/>
    <property type="project" value="TreeGrafter"/>
</dbReference>
<dbReference type="GO" id="GO:0140359">
    <property type="term" value="F:ABC-type transporter activity"/>
    <property type="evidence" value="ECO:0007669"/>
    <property type="project" value="UniProtKB-ARBA"/>
</dbReference>
<proteinExistence type="predicted"/>
<dbReference type="Gene3D" id="2.40.50.100">
    <property type="match status" value="1"/>
</dbReference>
<dbReference type="EMBL" id="CADCWF010000068">
    <property type="protein sequence ID" value="CAA9544216.1"/>
    <property type="molecule type" value="Genomic_DNA"/>
</dbReference>
<dbReference type="Gene3D" id="3.40.50.300">
    <property type="entry name" value="P-loop containing nucleotide triphosphate hydrolases"/>
    <property type="match status" value="1"/>
</dbReference>
<evidence type="ECO:0000259" key="7">
    <source>
        <dbReference type="PROSITE" id="PS50893"/>
    </source>
</evidence>
<dbReference type="SUPFAM" id="SSF50331">
    <property type="entry name" value="MOP-like"/>
    <property type="match status" value="1"/>
</dbReference>
<dbReference type="PANTHER" id="PTHR43875:SF15">
    <property type="entry name" value="TREHALOSE IMPORT ATP-BINDING PROTEIN SUGC"/>
    <property type="match status" value="1"/>
</dbReference>
<dbReference type="InterPro" id="IPR008995">
    <property type="entry name" value="Mo/tungstate-bd_C_term_dom"/>
</dbReference>
<dbReference type="Pfam" id="PF17912">
    <property type="entry name" value="OB_MalK"/>
    <property type="match status" value="1"/>
</dbReference>
<dbReference type="InterPro" id="IPR012340">
    <property type="entry name" value="NA-bd_OB-fold"/>
</dbReference>
<keyword evidence="2" id="KW-1003">Cell membrane</keyword>
<evidence type="ECO:0000256" key="5">
    <source>
        <dbReference type="ARBA" id="ARBA00022967"/>
    </source>
</evidence>
<keyword evidence="1" id="KW-0813">Transport</keyword>
<dbReference type="FunFam" id="3.40.50.300:FF:000042">
    <property type="entry name" value="Maltose/maltodextrin ABC transporter, ATP-binding protein"/>
    <property type="match status" value="1"/>
</dbReference>
<sequence>MADRRDPGLTLDRLEKVFHRRGQEPVVAVGGIDLVVGQGELLGLLGPSGCGKSTTLRMIAGLEEPTGGDIRIGARSLVGLPPHQRDVAVAFENYALYPPLTVEENIAFGMRARKEANAAARAREVAERLGISALLGRKPGGLSSGQKQAVSLARAIVRKPSVLLLDEPLSHLDAAERDSTRRELKRLQKETGYTTVLVTHDQQEALSLADRIAVMNAGALQQVGTAEEVYDHPANLFVADFVGEPRMNLLPGRLQPGTDGASTMVLSDAVRVVLPGAVGLGEQPVTLGIRPQDVRIVPPAEPGAVAATVFAYEPLQEFGRLTVLLPGVEQRLVIETHHDYWAAGGDAVGLRFDPARTHLFDGTSGARLAWDYRPGGPPSRPSSPATVSS</sequence>
<evidence type="ECO:0000256" key="6">
    <source>
        <dbReference type="ARBA" id="ARBA00023136"/>
    </source>
</evidence>
<evidence type="ECO:0000256" key="2">
    <source>
        <dbReference type="ARBA" id="ARBA00022475"/>
    </source>
</evidence>
<keyword evidence="8" id="KW-0378">Hydrolase</keyword>
<dbReference type="SMART" id="SM00382">
    <property type="entry name" value="AAA"/>
    <property type="match status" value="1"/>
</dbReference>
<dbReference type="AlphaFoldDB" id="A0A6J4UCW7"/>
<reference evidence="8" key="1">
    <citation type="submission" date="2020-02" db="EMBL/GenBank/DDBJ databases">
        <authorList>
            <person name="Meier V. D."/>
        </authorList>
    </citation>
    <scope>NUCLEOTIDE SEQUENCE</scope>
    <source>
        <strain evidence="8">AVDCRST_MAG59</strain>
    </source>
</reference>
<dbReference type="GO" id="GO:0005524">
    <property type="term" value="F:ATP binding"/>
    <property type="evidence" value="ECO:0007669"/>
    <property type="project" value="UniProtKB-KW"/>
</dbReference>
<evidence type="ECO:0000313" key="8">
    <source>
        <dbReference type="EMBL" id="CAA9544216.1"/>
    </source>
</evidence>
<dbReference type="PROSITE" id="PS50893">
    <property type="entry name" value="ABC_TRANSPORTER_2"/>
    <property type="match status" value="1"/>
</dbReference>
<dbReference type="PROSITE" id="PS00211">
    <property type="entry name" value="ABC_TRANSPORTER_1"/>
    <property type="match status" value="1"/>
</dbReference>
<dbReference type="InterPro" id="IPR003593">
    <property type="entry name" value="AAA+_ATPase"/>
</dbReference>
<keyword evidence="6" id="KW-0472">Membrane</keyword>
<evidence type="ECO:0000256" key="3">
    <source>
        <dbReference type="ARBA" id="ARBA00022741"/>
    </source>
</evidence>
<dbReference type="InterPro" id="IPR017871">
    <property type="entry name" value="ABC_transporter-like_CS"/>
</dbReference>
<feature type="domain" description="ABC transporter" evidence="7">
    <location>
        <begin position="12"/>
        <end position="242"/>
    </location>
</feature>
<dbReference type="Gene3D" id="2.40.50.140">
    <property type="entry name" value="Nucleic acid-binding proteins"/>
    <property type="match status" value="1"/>
</dbReference>
<evidence type="ECO:0000256" key="4">
    <source>
        <dbReference type="ARBA" id="ARBA00022840"/>
    </source>
</evidence>
<dbReference type="GO" id="GO:0016887">
    <property type="term" value="F:ATP hydrolysis activity"/>
    <property type="evidence" value="ECO:0007669"/>
    <property type="project" value="InterPro"/>
</dbReference>
<accession>A0A6J4UCW7</accession>
<dbReference type="InterPro" id="IPR047641">
    <property type="entry name" value="ABC_transpr_MalK/UgpC-like"/>
</dbReference>
<organism evidence="8">
    <name type="scientific">uncultured Thermomicrobiales bacterium</name>
    <dbReference type="NCBI Taxonomy" id="1645740"/>
    <lineage>
        <taxon>Bacteria</taxon>
        <taxon>Pseudomonadati</taxon>
        <taxon>Thermomicrobiota</taxon>
        <taxon>Thermomicrobia</taxon>
        <taxon>Thermomicrobiales</taxon>
        <taxon>environmental samples</taxon>
    </lineage>
</organism>
<dbReference type="Pfam" id="PF00005">
    <property type="entry name" value="ABC_tran"/>
    <property type="match status" value="1"/>
</dbReference>
<dbReference type="EC" id="3.6.3.19" evidence="8"/>